<dbReference type="RefSeq" id="WP_133680393.1">
    <property type="nucleotide sequence ID" value="NZ_SNZP01000006.1"/>
</dbReference>
<dbReference type="InterPro" id="IPR014718">
    <property type="entry name" value="GH-type_carb-bd"/>
</dbReference>
<dbReference type="GO" id="GO:0030246">
    <property type="term" value="F:carbohydrate binding"/>
    <property type="evidence" value="ECO:0007669"/>
    <property type="project" value="InterPro"/>
</dbReference>
<dbReference type="Gene3D" id="2.70.98.10">
    <property type="match status" value="1"/>
</dbReference>
<dbReference type="Pfam" id="PF01263">
    <property type="entry name" value="Aldose_epim"/>
    <property type="match status" value="1"/>
</dbReference>
<dbReference type="InterPro" id="IPR008183">
    <property type="entry name" value="Aldose_1/G6P_1-epimerase"/>
</dbReference>
<keyword evidence="2" id="KW-1185">Reference proteome</keyword>
<dbReference type="GO" id="GO:0016853">
    <property type="term" value="F:isomerase activity"/>
    <property type="evidence" value="ECO:0007669"/>
    <property type="project" value="InterPro"/>
</dbReference>
<proteinExistence type="predicted"/>
<gene>
    <name evidence="1" type="ORF">DFP86_106198</name>
</gene>
<protein>
    <submittedName>
        <fullName evidence="1">Aldose 1-epimerase</fullName>
    </submittedName>
</protein>
<organism evidence="1 2">
    <name type="scientific">Paludibacterium purpuratum</name>
    <dbReference type="NCBI Taxonomy" id="1144873"/>
    <lineage>
        <taxon>Bacteria</taxon>
        <taxon>Pseudomonadati</taxon>
        <taxon>Pseudomonadota</taxon>
        <taxon>Betaproteobacteria</taxon>
        <taxon>Neisseriales</taxon>
        <taxon>Chromobacteriaceae</taxon>
        <taxon>Paludibacterium</taxon>
    </lineage>
</organism>
<reference evidence="1 2" key="1">
    <citation type="submission" date="2019-03" db="EMBL/GenBank/DDBJ databases">
        <title>Genomic Encyclopedia of Type Strains, Phase III (KMG-III): the genomes of soil and plant-associated and newly described type strains.</title>
        <authorList>
            <person name="Whitman W."/>
        </authorList>
    </citation>
    <scope>NUCLEOTIDE SEQUENCE [LARGE SCALE GENOMIC DNA]</scope>
    <source>
        <strain evidence="1 2">CECT 8976</strain>
    </source>
</reference>
<dbReference type="OrthoDB" id="9808779at2"/>
<dbReference type="EMBL" id="SNZP01000006">
    <property type="protein sequence ID" value="TDR80055.1"/>
    <property type="molecule type" value="Genomic_DNA"/>
</dbReference>
<sequence>MAAEPLLTLRHGALRLELAPNIGGSIARCYSQQGDQRRHWLRPASAEALRQSAVEGMACFPLLPHCGRVRHGRYPDADGQWRTLPDGARHSLHGIGWRLPWQAEQLGEHAAILSLTVDSGQWPFPFLAEQAITLDEAGFSHTLRLTLRGDNPLSHPCGLGLHPYFPRSPDCRIRLHAAGLWQVDEAILPLRPVPASALRRQLQFGWSPDRRVLDSTFYGWQRHADIDWGSHALRLQADSRFVALYTPAGQDFFCLEPCTHVPDFANHAATAPALRGGHWLRPGDTLTLSCRYRLL</sequence>
<dbReference type="Proteomes" id="UP000295611">
    <property type="component" value="Unassembled WGS sequence"/>
</dbReference>
<comment type="caution">
    <text evidence="1">The sequence shown here is derived from an EMBL/GenBank/DDBJ whole genome shotgun (WGS) entry which is preliminary data.</text>
</comment>
<dbReference type="InterPro" id="IPR011013">
    <property type="entry name" value="Gal_mutarotase_sf_dom"/>
</dbReference>
<dbReference type="SUPFAM" id="SSF74650">
    <property type="entry name" value="Galactose mutarotase-like"/>
    <property type="match status" value="1"/>
</dbReference>
<accession>A0A4R7B8E1</accession>
<dbReference type="AlphaFoldDB" id="A0A4R7B8E1"/>
<evidence type="ECO:0000313" key="2">
    <source>
        <dbReference type="Proteomes" id="UP000295611"/>
    </source>
</evidence>
<name>A0A4R7B8E1_9NEIS</name>
<dbReference type="GO" id="GO:0005975">
    <property type="term" value="P:carbohydrate metabolic process"/>
    <property type="evidence" value="ECO:0007669"/>
    <property type="project" value="InterPro"/>
</dbReference>
<evidence type="ECO:0000313" key="1">
    <source>
        <dbReference type="EMBL" id="TDR80055.1"/>
    </source>
</evidence>